<dbReference type="Pfam" id="PF13439">
    <property type="entry name" value="Glyco_transf_4"/>
    <property type="match status" value="1"/>
</dbReference>
<comment type="caution">
    <text evidence="3">The sequence shown here is derived from an EMBL/GenBank/DDBJ whole genome shotgun (WGS) entry which is preliminary data.</text>
</comment>
<dbReference type="EMBL" id="QRGR01000057">
    <property type="protein sequence ID" value="RDV10663.1"/>
    <property type="molecule type" value="Genomic_DNA"/>
</dbReference>
<evidence type="ECO:0000259" key="2">
    <source>
        <dbReference type="Pfam" id="PF13439"/>
    </source>
</evidence>
<feature type="domain" description="Glycosyl transferase family 1" evidence="1">
    <location>
        <begin position="188"/>
        <end position="350"/>
    </location>
</feature>
<feature type="domain" description="Glycosyltransferase subfamily 4-like N-terminal" evidence="2">
    <location>
        <begin position="45"/>
        <end position="173"/>
    </location>
</feature>
<organism evidence="3 4">
    <name type="scientific">Pontibacter diazotrophicus</name>
    <dbReference type="NCBI Taxonomy" id="1400979"/>
    <lineage>
        <taxon>Bacteria</taxon>
        <taxon>Pseudomonadati</taxon>
        <taxon>Bacteroidota</taxon>
        <taxon>Cytophagia</taxon>
        <taxon>Cytophagales</taxon>
        <taxon>Hymenobacteraceae</taxon>
        <taxon>Pontibacter</taxon>
    </lineage>
</organism>
<dbReference type="InterPro" id="IPR001296">
    <property type="entry name" value="Glyco_trans_1"/>
</dbReference>
<dbReference type="PANTHER" id="PTHR45947">
    <property type="entry name" value="SULFOQUINOVOSYL TRANSFERASE SQD2"/>
    <property type="match status" value="1"/>
</dbReference>
<evidence type="ECO:0000313" key="4">
    <source>
        <dbReference type="Proteomes" id="UP000256708"/>
    </source>
</evidence>
<evidence type="ECO:0000259" key="1">
    <source>
        <dbReference type="Pfam" id="PF00534"/>
    </source>
</evidence>
<dbReference type="Pfam" id="PF00534">
    <property type="entry name" value="Glycos_transf_1"/>
    <property type="match status" value="1"/>
</dbReference>
<keyword evidence="3" id="KW-0808">Transferase</keyword>
<dbReference type="InterPro" id="IPR050194">
    <property type="entry name" value="Glycosyltransferase_grp1"/>
</dbReference>
<gene>
    <name evidence="3" type="ORF">DXT99_26240</name>
</gene>
<reference evidence="4" key="1">
    <citation type="submission" date="2018-08" db="EMBL/GenBank/DDBJ databases">
        <authorList>
            <person name="Liu Z.-W."/>
            <person name="Du Z.-J."/>
        </authorList>
    </citation>
    <scope>NUCLEOTIDE SEQUENCE [LARGE SCALE GENOMIC DNA]</scope>
    <source>
        <strain evidence="4">H4X</strain>
    </source>
</reference>
<evidence type="ECO:0000313" key="3">
    <source>
        <dbReference type="EMBL" id="RDV10663.1"/>
    </source>
</evidence>
<proteinExistence type="predicted"/>
<dbReference type="Proteomes" id="UP000256708">
    <property type="component" value="Unassembled WGS sequence"/>
</dbReference>
<dbReference type="AlphaFoldDB" id="A0A3D8KZW3"/>
<accession>A0A3D8KZW3</accession>
<dbReference type="GO" id="GO:0016757">
    <property type="term" value="F:glycosyltransferase activity"/>
    <property type="evidence" value="ECO:0007669"/>
    <property type="project" value="InterPro"/>
</dbReference>
<dbReference type="Gene3D" id="3.40.50.2000">
    <property type="entry name" value="Glycogen Phosphorylase B"/>
    <property type="match status" value="2"/>
</dbReference>
<dbReference type="SUPFAM" id="SSF53756">
    <property type="entry name" value="UDP-Glycosyltransferase/glycogen phosphorylase"/>
    <property type="match status" value="1"/>
</dbReference>
<name>A0A3D8KZW3_9BACT</name>
<dbReference type="OrthoDB" id="7560678at2"/>
<dbReference type="InterPro" id="IPR028098">
    <property type="entry name" value="Glyco_trans_4-like_N"/>
</dbReference>
<protein>
    <submittedName>
        <fullName evidence="3">Colanic acid biosynthesis glycosyltransferase WcaL</fullName>
    </submittedName>
</protein>
<keyword evidence="4" id="KW-1185">Reference proteome</keyword>
<sequence>MFKKMVLHLQRKFIGKTETFIANQINALPLYRHYAFTVQHIEYLHNIAEVFAPPLPQNFLDLKFLSTKNKRYFKEKLFHLNVNIIHSHFLTDASFFHPFTREVNVPKVCSCYGYDVSEFPKKFGIFSKLYLSRVFEDYDLFLAMSNDMAGELSKLGCPSEKIKIHYHGIDTQRFNIIRTYRNQAGVINLLSIGRLEPKKGHLVVLKALKKIKLEYPEINLKYTIVGEGYLMNELCYYVTRNNLSEIVEFRGHINQGEEFNKILVHANIFLLPSVTPKNGNKEGIPGTIVEAMSSGLPVISTYHAGIPHAIENGVTGFLLEEYNHEGIAECIVKLYYDEDLRQMIGQNAKRFAQKNLDLNTKATELERTYLNLIKSYNLSEV</sequence>
<dbReference type="PANTHER" id="PTHR45947:SF14">
    <property type="entry name" value="SLL1723 PROTEIN"/>
    <property type="match status" value="1"/>
</dbReference>